<dbReference type="PROSITE" id="PS51126">
    <property type="entry name" value="DILUTE"/>
    <property type="match status" value="1"/>
</dbReference>
<evidence type="ECO:0000259" key="4">
    <source>
        <dbReference type="PROSITE" id="PS50009"/>
    </source>
</evidence>
<feature type="region of interest" description="Disordered" evidence="3">
    <location>
        <begin position="538"/>
        <end position="562"/>
    </location>
</feature>
<name>A0ABR4HJR7_9EURO</name>
<feature type="repeat" description="ANK" evidence="1">
    <location>
        <begin position="1871"/>
        <end position="1903"/>
    </location>
</feature>
<sequence length="2522" mass="279523">MGPNAAAGLDDRLRKSEEAHPSSSFPAPTSKASKSNVPPNPAYVTSTLRRAHTIAQGRNIVGKTNIGSRAVGEKSAVPLIRTKDSHELLRRRSLKHLDSPKIPRETFVGLRESSHFTVGNVGQNGKIFLRYEQVEVSWCTLLGIPNLGKHANLSLLLRPVQNQSLKGSRRTPASPSTNESKPDFLHPQGQGGSYGKDDVSRWSNSQLSELLVEGGGDNEDASSINSDLPRSGAHQQARQHTLQRSHSFSTISEQRSVSRAEGGKEFRVIIDRPDDRPRSADGTSVRQLEVPIPDYHLGITRFNTVNNVLQTSTQSMEAWNSSTARNTYLHDRADPSFAPSIFSGVSAMDLTRSAAVSPDPIAYDPGDSIKPSIFETLVTVMDDESVVRYIPGTKNISAATPARIVAQISSESFMDYELVSDFFLTFRPYLTTGSLLSLLLARLQWAINRLQEDGRIIRIRTFAALRHWILNYFVDDFVPDFKLRAHFCETINRLYDSVKARQGGGMSDLKILIDLKRCWHGKCSAYWDIPDHHLPYNSPDRPIDPGGDEPAVGDDLQNIAPTHSTQIPGAIEARNPQLAVHHERNDSSATAKSMPASAGSDWSAPAISCSLPPKSPKRHSMPFSPANKALHPVPVVPKQFGSGPASPLSPISSRRVPCYSHAHKRSGSFSDSFRDDRAPISLPHFDTKSSFSSQEPCYLGNLIRGELYPPVESYMTMMAPPSPPLPTLPTGKQTDRRNTTNNASKPPPSGSGVKTIIGSIRRALHSKPPAHNVSLRHVNGPAMRGRTSALPTNVAPGSELYRERKSVLPVKRPTRVDFLCEEASRQYRQASGEIVEPPFENRQAELGQIPVLASQSLLMPQDDRAQRHLTGGSESIVIVDDTGVGAPVMTGGVGILPAGLDQPPLFFTEDHSSETPRAQTFLASSKGSTLGADEYSLPIFYDETSIRQSRGTSAFHGAAASRRSLSIERGSSFWRKPSQSNRLRKYASFQSGFSRHRPTIASEYGTSAAGSSILDLADKPAGPTLRRRPGGDLRRMRNGVGTESQADSASIWSEVTYQSSIADSTSNTIDNAVSRRQTSLVPPKPRFSLLKTHSSQLLRRSFESALARFAQIPDDEDGGVESTLLKLEGKWKGQSNDEPDNAAAGPSQPEERPHILTNTREIAIAPCDYYPRSSTSTRSHHKPGTSLTYSQVQARILTSGPYSESIVESEDSYSSIPLLERGLSDESMKKPIADQAPSLIAEPSQISANAEASDVESSHPSIDMVKKTESMQRIPRGSTLPVPNPMGTRARTVRLSGLSSELSVDVIDPNEARLSFDTRSLGESSIGIPPHPLAHPPSPPMTIQNTRSVNSYRASLNPNSAKAQPLTPDPSPINKTVKRANIPSLNMQHVSGDILCRSEAEHPPSALAAGPSSNHVPFILSCESHILAQQFTLVEMAALGEVDWRDLVDMKWNSGPPFTTNWVQFLMDEERRGIDLVVGRFNLMVKWVLSEIVLTLDVDERARTIVKLIHTAAHARRICNYATMLQIAIALTSTDCSRLQSTWDLVSTEDRRMLKDMELLIQPVRNFHDLRVEMETANVQDGSIPFVGLYIHDLTYNAQKPAQVAATREGEPLINFERYRTTARIVKSLLRLIDASTKYNIEPVPGIIERVLWIASLSEEQIQIRSKLLKDERHTTMDSPRGGGSPTAGFDPEPRDSSSLDIDQKPKQLPDDLPKSLDDRRSFPGLQPETEMYDAWQGQSQFLTPVAAKPLSFSLALDDNSLDDEHSLRYGRNFGSHPDDDNESTITARLEDSDARLMEMLAAQAAHREVDSIDADEETIASDERLTDERKRDILQRSLNMAASNGDVERVRKLVQGKAKDYVDVNMPDEEGTVPLIYASCFGHQDVVAALLDAGAHVDQQDRNQWSALMWAMTNRHKTIAKILLDHGASPDIKSSSGGTAFDFAQPGSEISEYLHENGYSFGPSAIEDDFYDSGFAHGRFEEEIAENELKRRMMMEESAINLEVDLSSLGLDEKFDSQDEDELEEEQQEFVWDRCLNDQMFVFQENELERILNIIITNMTPQRSPSQKPVPANLLFLSARYAHYHASPELLATLLVSATDKINDVVERYQWDMTILAFWISNATLLLHYLKKDAGLVESTVEFQLHLAELINEIFILIIRDAERRMNKVLDSAMLDHETIPGLDDIPFQNEWKLFRSKNKSKVPEPAENQFRPPSPRRRAQVSPRNITSLLSSTLFVLDLYDVHSVIITQILSQLYYWLGAELFNRILSTKRYLARTKAMQIRMNVSTLEDWARTNNRQPEHYENGSTSCTGDSTMDSARKHLAPVIQLLQWLQCFSSLGDDWESFINTLLQLQDLTPAQLLHAVKSYRPEVGEKGLNKPASKFLVDYQRDPELIFREQLRIVQAKADSLAPTSAQAVDARPQTPRQDQLPSMSDVTGSPNTSVASPTSPRPGALPSRVDERNGANTVFLDPALTLPFSLPTSTDMLITYGAGWGGTNRERARKYIPTVPAEVLTRFDRDS</sequence>
<dbReference type="InterPro" id="IPR002710">
    <property type="entry name" value="Dilute_dom"/>
</dbReference>
<protein>
    <submittedName>
        <fullName evidence="7">Uncharacterized protein</fullName>
    </submittedName>
</protein>
<feature type="domain" description="Dilute" evidence="6">
    <location>
        <begin position="2097"/>
        <end position="2392"/>
    </location>
</feature>
<evidence type="ECO:0000256" key="1">
    <source>
        <dbReference type="PROSITE-ProRule" id="PRU00023"/>
    </source>
</evidence>
<dbReference type="InterPro" id="IPR002110">
    <property type="entry name" value="Ankyrin_rpt"/>
</dbReference>
<dbReference type="CDD" id="cd06224">
    <property type="entry name" value="REM"/>
    <property type="match status" value="1"/>
</dbReference>
<dbReference type="PANTHER" id="PTHR16027">
    <property type="entry name" value="DILUTE DOMAIN-CONTAINING PROTEIN YPR089W"/>
    <property type="match status" value="1"/>
</dbReference>
<comment type="caution">
    <text evidence="7">The sequence shown here is derived from an EMBL/GenBank/DDBJ whole genome shotgun (WGS) entry which is preliminary data.</text>
</comment>
<dbReference type="Pfam" id="PF01843">
    <property type="entry name" value="DIL"/>
    <property type="match status" value="1"/>
</dbReference>
<dbReference type="SUPFAM" id="SSF48366">
    <property type="entry name" value="Ras GEF"/>
    <property type="match status" value="1"/>
</dbReference>
<feature type="compositionally biased region" description="Basic and acidic residues" evidence="3">
    <location>
        <begin position="1692"/>
        <end position="1722"/>
    </location>
</feature>
<evidence type="ECO:0000313" key="7">
    <source>
        <dbReference type="EMBL" id="KAL2815565.1"/>
    </source>
</evidence>
<feature type="compositionally biased region" description="Polar residues" evidence="3">
    <location>
        <begin position="221"/>
        <end position="255"/>
    </location>
</feature>
<feature type="compositionally biased region" description="Polar residues" evidence="3">
    <location>
        <begin position="163"/>
        <end position="179"/>
    </location>
</feature>
<dbReference type="Pfam" id="PF00618">
    <property type="entry name" value="RasGEF_N"/>
    <property type="match status" value="1"/>
</dbReference>
<dbReference type="PROSITE" id="PS50009">
    <property type="entry name" value="RASGEF_CAT"/>
    <property type="match status" value="1"/>
</dbReference>
<dbReference type="SMART" id="SM00229">
    <property type="entry name" value="RasGEFN"/>
    <property type="match status" value="1"/>
</dbReference>
<keyword evidence="2" id="KW-0344">Guanine-nucleotide releasing factor</keyword>
<gene>
    <name evidence="7" type="ORF">BJX63DRAFT_430798</name>
</gene>
<dbReference type="PROSITE" id="PS50212">
    <property type="entry name" value="RASGEF_NTER"/>
    <property type="match status" value="1"/>
</dbReference>
<dbReference type="Pfam" id="PF12796">
    <property type="entry name" value="Ank_2"/>
    <property type="match status" value="1"/>
</dbReference>
<feature type="region of interest" description="Disordered" evidence="3">
    <location>
        <begin position="2201"/>
        <end position="2223"/>
    </location>
</feature>
<feature type="region of interest" description="Disordered" evidence="3">
    <location>
        <begin position="579"/>
        <end position="620"/>
    </location>
</feature>
<feature type="region of interest" description="Disordered" evidence="3">
    <location>
        <begin position="771"/>
        <end position="794"/>
    </location>
</feature>
<accession>A0ABR4HJR7</accession>
<dbReference type="SMART" id="SM01132">
    <property type="entry name" value="DIL"/>
    <property type="match status" value="1"/>
</dbReference>
<dbReference type="Gene3D" id="1.20.870.10">
    <property type="entry name" value="Son of sevenless (SoS) protein Chain: S domain 1"/>
    <property type="match status" value="1"/>
</dbReference>
<feature type="compositionally biased region" description="Polar residues" evidence="3">
    <location>
        <begin position="21"/>
        <end position="42"/>
    </location>
</feature>
<dbReference type="InterPro" id="IPR036770">
    <property type="entry name" value="Ankyrin_rpt-contain_sf"/>
</dbReference>
<feature type="region of interest" description="Disordered" evidence="3">
    <location>
        <begin position="212"/>
        <end position="264"/>
    </location>
</feature>
<evidence type="ECO:0000313" key="8">
    <source>
        <dbReference type="Proteomes" id="UP001610334"/>
    </source>
</evidence>
<feature type="compositionally biased region" description="Basic and acidic residues" evidence="3">
    <location>
        <begin position="9"/>
        <end position="20"/>
    </location>
</feature>
<proteinExistence type="predicted"/>
<dbReference type="Gene3D" id="1.25.40.20">
    <property type="entry name" value="Ankyrin repeat-containing domain"/>
    <property type="match status" value="1"/>
</dbReference>
<dbReference type="SMART" id="SM00248">
    <property type="entry name" value="ANK"/>
    <property type="match status" value="3"/>
</dbReference>
<keyword evidence="1" id="KW-0040">ANK repeat</keyword>
<evidence type="ECO:0000256" key="2">
    <source>
        <dbReference type="PROSITE-ProRule" id="PRU00168"/>
    </source>
</evidence>
<dbReference type="InterPro" id="IPR036964">
    <property type="entry name" value="RASGEF_cat_dom_sf"/>
</dbReference>
<feature type="region of interest" description="Disordered" evidence="3">
    <location>
        <begin position="1015"/>
        <end position="1047"/>
    </location>
</feature>
<feature type="region of interest" description="Disordered" evidence="3">
    <location>
        <begin position="1"/>
        <end position="42"/>
    </location>
</feature>
<feature type="region of interest" description="Disordered" evidence="3">
    <location>
        <begin position="1671"/>
        <end position="1726"/>
    </location>
</feature>
<dbReference type="InterPro" id="IPR000651">
    <property type="entry name" value="Ras-like_Gua-exchang_fac_N"/>
</dbReference>
<feature type="region of interest" description="Disordered" evidence="3">
    <location>
        <begin position="163"/>
        <end position="199"/>
    </location>
</feature>
<dbReference type="Pfam" id="PF00617">
    <property type="entry name" value="RasGEF"/>
    <property type="match status" value="1"/>
</dbReference>
<feature type="region of interest" description="Disordered" evidence="3">
    <location>
        <begin position="1269"/>
        <end position="1288"/>
    </location>
</feature>
<feature type="domain" description="N-terminal Ras-GEF" evidence="5">
    <location>
        <begin position="392"/>
        <end position="520"/>
    </location>
</feature>
<dbReference type="Proteomes" id="UP001610334">
    <property type="component" value="Unassembled WGS sequence"/>
</dbReference>
<feature type="region of interest" description="Disordered" evidence="3">
    <location>
        <begin position="718"/>
        <end position="754"/>
    </location>
</feature>
<evidence type="ECO:0000259" key="6">
    <source>
        <dbReference type="PROSITE" id="PS51126"/>
    </source>
</evidence>
<dbReference type="CDD" id="cd15473">
    <property type="entry name" value="Myo5p-like_CBD_DIL_ANK"/>
    <property type="match status" value="1"/>
</dbReference>
<dbReference type="PANTHER" id="PTHR16027:SF6">
    <property type="entry name" value="DILUTE DOMAIN-CONTAINING PROTEIN"/>
    <property type="match status" value="1"/>
</dbReference>
<dbReference type="InterPro" id="IPR023578">
    <property type="entry name" value="Ras_GEF_dom_sf"/>
</dbReference>
<dbReference type="PROSITE" id="PS50088">
    <property type="entry name" value="ANK_REPEAT"/>
    <property type="match status" value="2"/>
</dbReference>
<dbReference type="PROSITE" id="PS50297">
    <property type="entry name" value="ANK_REP_REGION"/>
    <property type="match status" value="1"/>
</dbReference>
<feature type="repeat" description="ANK" evidence="1">
    <location>
        <begin position="1904"/>
        <end position="1936"/>
    </location>
</feature>
<dbReference type="InterPro" id="IPR001895">
    <property type="entry name" value="RASGEF_cat_dom"/>
</dbReference>
<dbReference type="SUPFAM" id="SSF48403">
    <property type="entry name" value="Ankyrin repeat"/>
    <property type="match status" value="1"/>
</dbReference>
<feature type="compositionally biased region" description="Polar residues" evidence="3">
    <location>
        <begin position="2425"/>
        <end position="2449"/>
    </location>
</feature>
<dbReference type="SMART" id="SM00147">
    <property type="entry name" value="RasGEF"/>
    <property type="match status" value="1"/>
</dbReference>
<dbReference type="InterPro" id="IPR052072">
    <property type="entry name" value="Vascular_dev_regulator"/>
</dbReference>
<feature type="domain" description="Ras-GEF" evidence="4">
    <location>
        <begin position="1423"/>
        <end position="1667"/>
    </location>
</feature>
<organism evidence="7 8">
    <name type="scientific">Aspergillus granulosus</name>
    <dbReference type="NCBI Taxonomy" id="176169"/>
    <lineage>
        <taxon>Eukaryota</taxon>
        <taxon>Fungi</taxon>
        <taxon>Dikarya</taxon>
        <taxon>Ascomycota</taxon>
        <taxon>Pezizomycotina</taxon>
        <taxon>Eurotiomycetes</taxon>
        <taxon>Eurotiomycetidae</taxon>
        <taxon>Eurotiales</taxon>
        <taxon>Aspergillaceae</taxon>
        <taxon>Aspergillus</taxon>
        <taxon>Aspergillus subgen. Nidulantes</taxon>
    </lineage>
</organism>
<evidence type="ECO:0000259" key="5">
    <source>
        <dbReference type="PROSITE" id="PS50212"/>
    </source>
</evidence>
<keyword evidence="8" id="KW-1185">Reference proteome</keyword>
<evidence type="ECO:0000256" key="3">
    <source>
        <dbReference type="SAM" id="MobiDB-lite"/>
    </source>
</evidence>
<dbReference type="Gene3D" id="1.10.840.10">
    <property type="entry name" value="Ras guanine-nucleotide exchange factors catalytic domain"/>
    <property type="match status" value="1"/>
</dbReference>
<feature type="region of interest" description="Disordered" evidence="3">
    <location>
        <begin position="1131"/>
        <end position="1152"/>
    </location>
</feature>
<feature type="region of interest" description="Disordered" evidence="3">
    <location>
        <begin position="2412"/>
        <end position="2461"/>
    </location>
</feature>
<reference evidence="7 8" key="1">
    <citation type="submission" date="2024-07" db="EMBL/GenBank/DDBJ databases">
        <title>Section-level genome sequencing and comparative genomics of Aspergillus sections Usti and Cavernicolus.</title>
        <authorList>
            <consortium name="Lawrence Berkeley National Laboratory"/>
            <person name="Nybo J.L."/>
            <person name="Vesth T.C."/>
            <person name="Theobald S."/>
            <person name="Frisvad J.C."/>
            <person name="Larsen T.O."/>
            <person name="Kjaerboelling I."/>
            <person name="Rothschild-Mancinelli K."/>
            <person name="Lyhne E.K."/>
            <person name="Kogle M.E."/>
            <person name="Barry K."/>
            <person name="Clum A."/>
            <person name="Na H."/>
            <person name="Ledsgaard L."/>
            <person name="Lin J."/>
            <person name="Lipzen A."/>
            <person name="Kuo A."/>
            <person name="Riley R."/>
            <person name="Mondo S."/>
            <person name="Labutti K."/>
            <person name="Haridas S."/>
            <person name="Pangalinan J."/>
            <person name="Salamov A.A."/>
            <person name="Simmons B.A."/>
            <person name="Magnuson J.K."/>
            <person name="Chen J."/>
            <person name="Drula E."/>
            <person name="Henrissat B."/>
            <person name="Wiebenga A."/>
            <person name="Lubbers R.J."/>
            <person name="Gomes A.C."/>
            <person name="Makela M.R."/>
            <person name="Stajich J."/>
            <person name="Grigoriev I.V."/>
            <person name="Mortensen U.H."/>
            <person name="De Vries R.P."/>
            <person name="Baker S.E."/>
            <person name="Andersen M.R."/>
        </authorList>
    </citation>
    <scope>NUCLEOTIDE SEQUENCE [LARGE SCALE GENOMIC DNA]</scope>
    <source>
        <strain evidence="7 8">CBS 588.65</strain>
    </source>
</reference>
<dbReference type="EMBL" id="JBFXLT010000027">
    <property type="protein sequence ID" value="KAL2815565.1"/>
    <property type="molecule type" value="Genomic_DNA"/>
</dbReference>
<dbReference type="InterPro" id="IPR037986">
    <property type="entry name" value="Myo5p-like_CBD_DIL"/>
</dbReference>